<dbReference type="GO" id="GO:0008104">
    <property type="term" value="P:intracellular protein localization"/>
    <property type="evidence" value="ECO:0007669"/>
    <property type="project" value="TreeGrafter"/>
</dbReference>
<dbReference type="Pfam" id="PF15904">
    <property type="entry name" value="LIP1"/>
    <property type="match status" value="1"/>
</dbReference>
<proteinExistence type="inferred from homology"/>
<evidence type="ECO:0000256" key="4">
    <source>
        <dbReference type="ARBA" id="ARBA00022490"/>
    </source>
</evidence>
<dbReference type="InterPro" id="IPR057676">
    <property type="entry name" value="PH_S11IP_C"/>
</dbReference>
<feature type="compositionally biased region" description="Basic residues" evidence="7">
    <location>
        <begin position="383"/>
        <end position="393"/>
    </location>
</feature>
<evidence type="ECO:0000259" key="8">
    <source>
        <dbReference type="Pfam" id="PF15904"/>
    </source>
</evidence>
<dbReference type="AlphaFoldDB" id="A0A8C2GJT8"/>
<comment type="similarity">
    <text evidence="2">Belongs to the STK11IP family.</text>
</comment>
<evidence type="ECO:0000256" key="6">
    <source>
        <dbReference type="ARBA" id="ARBA00022737"/>
    </source>
</evidence>
<dbReference type="InterPro" id="IPR057292">
    <property type="entry name" value="PH_S11IP"/>
</dbReference>
<dbReference type="Proteomes" id="UP000694700">
    <property type="component" value="Unplaced"/>
</dbReference>
<evidence type="ECO:0000256" key="3">
    <source>
        <dbReference type="ARBA" id="ARBA00020683"/>
    </source>
</evidence>
<feature type="region of interest" description="Disordered" evidence="7">
    <location>
        <begin position="467"/>
        <end position="562"/>
    </location>
</feature>
<organism evidence="12 13">
    <name type="scientific">Cyprinus carpio</name>
    <name type="common">Common carp</name>
    <dbReference type="NCBI Taxonomy" id="7962"/>
    <lineage>
        <taxon>Eukaryota</taxon>
        <taxon>Metazoa</taxon>
        <taxon>Chordata</taxon>
        <taxon>Craniata</taxon>
        <taxon>Vertebrata</taxon>
        <taxon>Euteleostomi</taxon>
        <taxon>Actinopterygii</taxon>
        <taxon>Neopterygii</taxon>
        <taxon>Teleostei</taxon>
        <taxon>Ostariophysi</taxon>
        <taxon>Cypriniformes</taxon>
        <taxon>Cyprinidae</taxon>
        <taxon>Cyprininae</taxon>
        <taxon>Cyprinus</taxon>
    </lineage>
</organism>
<dbReference type="InterPro" id="IPR032675">
    <property type="entry name" value="LRR_dom_sf"/>
</dbReference>
<dbReference type="FunFam" id="3.80.10.10:FF:002088">
    <property type="entry name" value="Serine/threonine kinase 11-interacting protein"/>
    <property type="match status" value="1"/>
</dbReference>
<feature type="domain" description="STK11-interacting protein C-terminal PH" evidence="11">
    <location>
        <begin position="969"/>
        <end position="1116"/>
    </location>
</feature>
<keyword evidence="5" id="KW-0433">Leucine-rich repeat</keyword>
<feature type="region of interest" description="Disordered" evidence="7">
    <location>
        <begin position="349"/>
        <end position="370"/>
    </location>
</feature>
<dbReference type="InterPro" id="IPR057288">
    <property type="entry name" value="PH_PLEKHM2"/>
</dbReference>
<evidence type="ECO:0000313" key="12">
    <source>
        <dbReference type="Ensembl" id="ENSCCRP00015099287.1"/>
    </source>
</evidence>
<evidence type="ECO:0000259" key="9">
    <source>
        <dbReference type="Pfam" id="PF23142"/>
    </source>
</evidence>
<dbReference type="SUPFAM" id="SSF52075">
    <property type="entry name" value="Outer arm dynein light chain 1"/>
    <property type="match status" value="1"/>
</dbReference>
<feature type="region of interest" description="Disordered" evidence="7">
    <location>
        <begin position="383"/>
        <end position="404"/>
    </location>
</feature>
<feature type="domain" description="PLEKHM2 PH" evidence="9">
    <location>
        <begin position="830"/>
        <end position="957"/>
    </location>
</feature>
<dbReference type="GO" id="GO:0005737">
    <property type="term" value="C:cytoplasm"/>
    <property type="evidence" value="ECO:0007669"/>
    <property type="project" value="UniProtKB-SubCell"/>
</dbReference>
<feature type="domain" description="Serine/threonine-protein kinase 11-interacting protein PH" evidence="10">
    <location>
        <begin position="560"/>
        <end position="680"/>
    </location>
</feature>
<feature type="domain" description="LKB1 serine/threonine kinase interacting protein 1 N-terminal" evidence="8">
    <location>
        <begin position="7"/>
        <end position="95"/>
    </location>
</feature>
<keyword evidence="6" id="KW-0677">Repeat</keyword>
<evidence type="ECO:0000313" key="13">
    <source>
        <dbReference type="Proteomes" id="UP000694700"/>
    </source>
</evidence>
<dbReference type="Pfam" id="PF23142">
    <property type="entry name" value="PH_PLEKHM2"/>
    <property type="match status" value="1"/>
</dbReference>
<evidence type="ECO:0000259" key="10">
    <source>
        <dbReference type="Pfam" id="PF25357"/>
    </source>
</evidence>
<name>A0A8C2GJT8_CYPCA</name>
<evidence type="ECO:0000259" key="11">
    <source>
        <dbReference type="Pfam" id="PF25624"/>
    </source>
</evidence>
<dbReference type="PROSITE" id="PS51450">
    <property type="entry name" value="LRR"/>
    <property type="match status" value="3"/>
</dbReference>
<dbReference type="PANTHER" id="PTHR15454:SF69">
    <property type="entry name" value="SERINE_THREONINE-PROTEIN KINASE 11-INTERACTING PROTEIN"/>
    <property type="match status" value="1"/>
</dbReference>
<protein>
    <recommendedName>
        <fullName evidence="3">Serine/threonine-protein kinase 11-interacting protein</fullName>
    </recommendedName>
</protein>
<dbReference type="Gene3D" id="3.80.10.10">
    <property type="entry name" value="Ribonuclease Inhibitor"/>
    <property type="match status" value="2"/>
</dbReference>
<sequence length="1117" mass="126557">MSSAQADQTTVVHRLATLLRNNGDSVLDGSSTLTLQVGCLQHLTQLFERHLLSRTHQHGFLALPSHPADTASLLEVQFLFDMLQKTVSLKLVNPPGVKLQYVVKIFPFKSLKHLELKRIPPHCLEGLRGVYSQLEVFTCSKGVSSLEELLSLCGGDLSSALPWLELHTLNFSYNSISHLDESLSLLNVLKWLDLSHNKIQDCAEFLKPLTELEHLNLAYNNLQRAPVLGLSAQAKLTALILRNNELETINGVEQLSSLQSLDLAYNLLMEHSQLAPLSLLHNLNILTLEGNPLYFQKTHRVLTIHHLSPRAACQGLQLDGTPLSQSDLLILPKPGQLVGQMSRTSQQVSMAPDQGGQEVSSGGGDMTDSLTVSISGVTRVRKRRNKNKVRVRRASISEPSDTDHEVRVQSALQDIVLPHKEDIERMDSFREQLGEDWLRYQHHLDDTPVNPAFPVVDSVTIKVNTNSHCSPAPPLLKTNTPPASLQLLPPPLLSSELKENEDKEEMESTDLQPETESTLQCTGHSPLNTESTLETSLGNTQATTEAYSDPKPPPEEEDDDRGVDLCRPMLVGLVLEDMERDRKRASEPLFLRVRQGHMLEVDMHQGCVKTRVELDSLQDVIATEATCTLEKVEMTHPALELHFRYISRERRKRCYIMLDDKPQEALQVLLEVLSRVVEENKQQVYEERPETVWLQCLKCQTEFCQPATESDSIEYDSDFAKKQRKTHLQKRCTVTCSECNSDHVVELAAQSAPSTSTPFEQNDARYFTFDERDSTVQLKHNEVWVYALFDLILTLKEKVTDNSYYNSYQKHQDQQSPKCTEAQFDLLSETVDHRLQLFLDVEVFGGEEELRCFLKMSIVKFGDVAEFHSLMVVSDQYIYILEITSQSEGQPSDWLRKRESHRLCELSYLEVGLGSQSIHLEFDEGGAAYTLLVRNSARCKRFFSKLTEIARELAPKSESKLKGISTTRLNPQHHLWHLVCEDALPCEEDDSHPPFRYLLAFLNQVDRSLASVSVLATKEMLFLLDEDHQWSKSQPEGQMSSGKVTVQETQPISCVSSIHLFSSDPCQVDLKLYDEMAKKEKTWSLHAEDEELVQDLVNWITNQWETMFGVKLTTIKQ</sequence>
<evidence type="ECO:0000256" key="2">
    <source>
        <dbReference type="ARBA" id="ARBA00008771"/>
    </source>
</evidence>
<dbReference type="Pfam" id="PF25357">
    <property type="entry name" value="PH_S11IP"/>
    <property type="match status" value="1"/>
</dbReference>
<dbReference type="Ensembl" id="ENSCCRT00015102506.1">
    <property type="protein sequence ID" value="ENSCCRP00015099287.1"/>
    <property type="gene ID" value="ENSCCRG00015039916.1"/>
</dbReference>
<accession>A0A8C2GJT8</accession>
<comment type="subcellular location">
    <subcellularLocation>
        <location evidence="1">Cytoplasm</location>
    </subcellularLocation>
</comment>
<dbReference type="PANTHER" id="PTHR15454">
    <property type="entry name" value="NISCHARIN RELATED"/>
    <property type="match status" value="1"/>
</dbReference>
<evidence type="ECO:0000256" key="1">
    <source>
        <dbReference type="ARBA" id="ARBA00004496"/>
    </source>
</evidence>
<keyword evidence="4" id="KW-0963">Cytoplasm</keyword>
<dbReference type="Pfam" id="PF25624">
    <property type="entry name" value="PH_S11IP_C"/>
    <property type="match status" value="1"/>
</dbReference>
<dbReference type="InterPro" id="IPR001611">
    <property type="entry name" value="Leu-rich_rpt"/>
</dbReference>
<dbReference type="InterPro" id="IPR031782">
    <property type="entry name" value="LIP1_N"/>
</dbReference>
<evidence type="ECO:0000256" key="7">
    <source>
        <dbReference type="SAM" id="MobiDB-lite"/>
    </source>
</evidence>
<feature type="compositionally biased region" description="Polar residues" evidence="7">
    <location>
        <begin position="509"/>
        <end position="546"/>
    </location>
</feature>
<evidence type="ECO:0000256" key="5">
    <source>
        <dbReference type="ARBA" id="ARBA00022614"/>
    </source>
</evidence>
<reference evidence="12" key="1">
    <citation type="submission" date="2025-08" db="UniProtKB">
        <authorList>
            <consortium name="Ensembl"/>
        </authorList>
    </citation>
    <scope>IDENTIFICATION</scope>
</reference>